<feature type="compositionally biased region" description="Polar residues" evidence="1">
    <location>
        <begin position="124"/>
        <end position="133"/>
    </location>
</feature>
<keyword evidence="2" id="KW-0472">Membrane</keyword>
<feature type="transmembrane region" description="Helical" evidence="2">
    <location>
        <begin position="37"/>
        <end position="61"/>
    </location>
</feature>
<keyword evidence="4" id="KW-1185">Reference proteome</keyword>
<evidence type="ECO:0000313" key="3">
    <source>
        <dbReference type="EMBL" id="CAJ2506121.1"/>
    </source>
</evidence>
<dbReference type="AlphaFoldDB" id="A0AAI8YII3"/>
<keyword evidence="2" id="KW-1133">Transmembrane helix</keyword>
<organism evidence="3 4">
    <name type="scientific">Anthostomella pinea</name>
    <dbReference type="NCBI Taxonomy" id="933095"/>
    <lineage>
        <taxon>Eukaryota</taxon>
        <taxon>Fungi</taxon>
        <taxon>Dikarya</taxon>
        <taxon>Ascomycota</taxon>
        <taxon>Pezizomycotina</taxon>
        <taxon>Sordariomycetes</taxon>
        <taxon>Xylariomycetidae</taxon>
        <taxon>Xylariales</taxon>
        <taxon>Xylariaceae</taxon>
        <taxon>Anthostomella</taxon>
    </lineage>
</organism>
<name>A0AAI8YII3_9PEZI</name>
<gene>
    <name evidence="3" type="ORF">KHLLAP_LOCUS6589</name>
</gene>
<dbReference type="EMBL" id="CAUWAG010000008">
    <property type="protein sequence ID" value="CAJ2506121.1"/>
    <property type="molecule type" value="Genomic_DNA"/>
</dbReference>
<feature type="region of interest" description="Disordered" evidence="1">
    <location>
        <begin position="124"/>
        <end position="184"/>
    </location>
</feature>
<evidence type="ECO:0000256" key="1">
    <source>
        <dbReference type="SAM" id="MobiDB-lite"/>
    </source>
</evidence>
<feature type="region of interest" description="Disordered" evidence="1">
    <location>
        <begin position="75"/>
        <end position="107"/>
    </location>
</feature>
<keyword evidence="2" id="KW-0812">Transmembrane</keyword>
<proteinExistence type="predicted"/>
<dbReference type="Proteomes" id="UP001295740">
    <property type="component" value="Unassembled WGS sequence"/>
</dbReference>
<reference evidence="3" key="1">
    <citation type="submission" date="2023-10" db="EMBL/GenBank/DDBJ databases">
        <authorList>
            <person name="Hackl T."/>
        </authorList>
    </citation>
    <scope>NUCLEOTIDE SEQUENCE</scope>
</reference>
<sequence length="184" mass="19163">MASLGPSAAGSAVSSVSSASAVPTHHHHHHHSLEAGAIAGIVIGCVIGGLLLLGLGLCLCCGKMFKRGNKKAEQQVHHHEQYKSPPVQHIERQYNSPRTTTTPQMERGDPVGASEFQLPCHTARTGNGTTGRSGATYAQPGWGSDNTSRGEQQLHPSVAGSHGVVGPGRINAGHPGRLRNGEDV</sequence>
<feature type="compositionally biased region" description="Polar residues" evidence="1">
    <location>
        <begin position="144"/>
        <end position="155"/>
    </location>
</feature>
<evidence type="ECO:0000256" key="2">
    <source>
        <dbReference type="SAM" id="Phobius"/>
    </source>
</evidence>
<evidence type="ECO:0000313" key="4">
    <source>
        <dbReference type="Proteomes" id="UP001295740"/>
    </source>
</evidence>
<accession>A0AAI8YII3</accession>
<feature type="compositionally biased region" description="Polar residues" evidence="1">
    <location>
        <begin position="93"/>
        <end position="104"/>
    </location>
</feature>
<comment type="caution">
    <text evidence="3">The sequence shown here is derived from an EMBL/GenBank/DDBJ whole genome shotgun (WGS) entry which is preliminary data.</text>
</comment>
<protein>
    <submittedName>
        <fullName evidence="3">Uu.00g002510.m01.CDS01</fullName>
    </submittedName>
</protein>